<comment type="function">
    <text evidence="9">Part of the tripartite ATP-independent periplasmic (TRAP) transport system.</text>
</comment>
<reference evidence="11 12" key="2">
    <citation type="journal article" date="2015" name="Stand. Genomic Sci.">
        <title>High quality draft genomic sequence of Arenimonas donghaensis DSM 18148(T).</title>
        <authorList>
            <person name="Chen F."/>
            <person name="Wang H."/>
            <person name="Cao Y."/>
            <person name="Li X."/>
            <person name="Wang G."/>
        </authorList>
    </citation>
    <scope>NUCLEOTIDE SEQUENCE [LARGE SCALE GENOMIC DNA]</scope>
    <source>
        <strain evidence="11 12">HO3-R19</strain>
    </source>
</reference>
<keyword evidence="7 9" id="KW-0472">Membrane</keyword>
<dbReference type="EMBL" id="AVCJ01000023">
    <property type="protein sequence ID" value="KFL36321.1"/>
    <property type="molecule type" value="Genomic_DNA"/>
</dbReference>
<feature type="transmembrane region" description="Helical" evidence="9">
    <location>
        <begin position="132"/>
        <end position="157"/>
    </location>
</feature>
<keyword evidence="4 9" id="KW-0997">Cell inner membrane</keyword>
<feature type="domain" description="Tripartite ATP-independent periplasmic transporters DctQ component" evidence="10">
    <location>
        <begin position="27"/>
        <end position="161"/>
    </location>
</feature>
<comment type="subcellular location">
    <subcellularLocation>
        <location evidence="1 9">Cell inner membrane</location>
        <topology evidence="1 9">Multi-pass membrane protein</topology>
    </subcellularLocation>
</comment>
<comment type="similarity">
    <text evidence="8 9">Belongs to the TRAP transporter small permease family.</text>
</comment>
<dbReference type="STRING" id="1121014.N788_05360"/>
<evidence type="ECO:0000313" key="11">
    <source>
        <dbReference type="EMBL" id="KFL36321.1"/>
    </source>
</evidence>
<evidence type="ECO:0000256" key="6">
    <source>
        <dbReference type="ARBA" id="ARBA00022989"/>
    </source>
</evidence>
<evidence type="ECO:0000313" key="12">
    <source>
        <dbReference type="Proteomes" id="UP000029085"/>
    </source>
</evidence>
<dbReference type="Proteomes" id="UP000029085">
    <property type="component" value="Unassembled WGS sequence"/>
</dbReference>
<evidence type="ECO:0000256" key="8">
    <source>
        <dbReference type="ARBA" id="ARBA00038436"/>
    </source>
</evidence>
<comment type="caution">
    <text evidence="11">The sequence shown here is derived from an EMBL/GenBank/DDBJ whole genome shotgun (WGS) entry which is preliminary data.</text>
</comment>
<name>A0A087MHG8_9GAMM</name>
<accession>A0A087MHG8</accession>
<dbReference type="PANTHER" id="PTHR35011:SF4">
    <property type="entry name" value="SLL1102 PROTEIN"/>
    <property type="match status" value="1"/>
</dbReference>
<keyword evidence="12" id="KW-1185">Reference proteome</keyword>
<dbReference type="PATRIC" id="fig|1121014.3.peg.1960"/>
<dbReference type="Pfam" id="PF04290">
    <property type="entry name" value="DctQ"/>
    <property type="match status" value="1"/>
</dbReference>
<keyword evidence="6 9" id="KW-1133">Transmembrane helix</keyword>
<evidence type="ECO:0000256" key="4">
    <source>
        <dbReference type="ARBA" id="ARBA00022519"/>
    </source>
</evidence>
<dbReference type="AlphaFoldDB" id="A0A087MHG8"/>
<proteinExistence type="inferred from homology"/>
<evidence type="ECO:0000256" key="5">
    <source>
        <dbReference type="ARBA" id="ARBA00022692"/>
    </source>
</evidence>
<organism evidence="11 12">
    <name type="scientific">Arenimonas donghaensis DSM 18148 = HO3-R19</name>
    <dbReference type="NCBI Taxonomy" id="1121014"/>
    <lineage>
        <taxon>Bacteria</taxon>
        <taxon>Pseudomonadati</taxon>
        <taxon>Pseudomonadota</taxon>
        <taxon>Gammaproteobacteria</taxon>
        <taxon>Lysobacterales</taxon>
        <taxon>Lysobacteraceae</taxon>
        <taxon>Arenimonas</taxon>
    </lineage>
</organism>
<sequence length="169" mass="18000">MTAPALRWADAISELAGRLAALMAIALVGLVFGLVVARYGLGLGSVAAQEAVLWLHAAIFLLGLAYALRHGAHVRVDVFSQRWSPRAQAWVEVVAGLLLLLPFCLFMLAMSWDYVAASWSAREGSRDPGGLPGWYLVKALLPVSALLLMLQGVAGILRALARARTPGEG</sequence>
<gene>
    <name evidence="11" type="ORF">N788_05360</name>
</gene>
<feature type="transmembrane region" description="Helical" evidence="9">
    <location>
        <begin position="51"/>
        <end position="68"/>
    </location>
</feature>
<dbReference type="InterPro" id="IPR055348">
    <property type="entry name" value="DctQ"/>
</dbReference>
<dbReference type="InterPro" id="IPR007387">
    <property type="entry name" value="TRAP_DctQ"/>
</dbReference>
<evidence type="ECO:0000259" key="10">
    <source>
        <dbReference type="Pfam" id="PF04290"/>
    </source>
</evidence>
<protein>
    <recommendedName>
        <fullName evidence="9">TRAP transporter small permease protein</fullName>
    </recommendedName>
</protein>
<evidence type="ECO:0000256" key="9">
    <source>
        <dbReference type="RuleBase" id="RU369079"/>
    </source>
</evidence>
<dbReference type="GO" id="GO:0022857">
    <property type="term" value="F:transmembrane transporter activity"/>
    <property type="evidence" value="ECO:0007669"/>
    <property type="project" value="UniProtKB-UniRule"/>
</dbReference>
<keyword evidence="3" id="KW-1003">Cell membrane</keyword>
<keyword evidence="2 9" id="KW-0813">Transport</keyword>
<feature type="transmembrane region" description="Helical" evidence="9">
    <location>
        <begin position="20"/>
        <end position="39"/>
    </location>
</feature>
<dbReference type="PANTHER" id="PTHR35011">
    <property type="entry name" value="2,3-DIKETO-L-GULONATE TRAP TRANSPORTER SMALL PERMEASE PROTEIN YIAM"/>
    <property type="match status" value="1"/>
</dbReference>
<dbReference type="GO" id="GO:0005886">
    <property type="term" value="C:plasma membrane"/>
    <property type="evidence" value="ECO:0007669"/>
    <property type="project" value="UniProtKB-SubCell"/>
</dbReference>
<keyword evidence="5 9" id="KW-0812">Transmembrane</keyword>
<comment type="subunit">
    <text evidence="9">The complex comprises the extracytoplasmic solute receptor protein and the two transmembrane proteins.</text>
</comment>
<feature type="transmembrane region" description="Helical" evidence="9">
    <location>
        <begin position="89"/>
        <end position="112"/>
    </location>
</feature>
<reference evidence="12" key="1">
    <citation type="submission" date="2013-08" db="EMBL/GenBank/DDBJ databases">
        <title>Genome sequencing of Arenimonas donghaensis.</title>
        <authorList>
            <person name="Chen F."/>
            <person name="Wang G."/>
        </authorList>
    </citation>
    <scope>NUCLEOTIDE SEQUENCE [LARGE SCALE GENOMIC DNA]</scope>
    <source>
        <strain evidence="12">HO3-R19</strain>
    </source>
</reference>
<evidence type="ECO:0000256" key="3">
    <source>
        <dbReference type="ARBA" id="ARBA00022475"/>
    </source>
</evidence>
<evidence type="ECO:0000256" key="1">
    <source>
        <dbReference type="ARBA" id="ARBA00004429"/>
    </source>
</evidence>
<evidence type="ECO:0000256" key="7">
    <source>
        <dbReference type="ARBA" id="ARBA00023136"/>
    </source>
</evidence>
<evidence type="ECO:0000256" key="2">
    <source>
        <dbReference type="ARBA" id="ARBA00022448"/>
    </source>
</evidence>